<keyword evidence="1" id="KW-1133">Transmembrane helix</keyword>
<feature type="transmembrane region" description="Helical" evidence="1">
    <location>
        <begin position="20"/>
        <end position="43"/>
    </location>
</feature>
<keyword evidence="1" id="KW-0472">Membrane</keyword>
<evidence type="ECO:0000313" key="3">
    <source>
        <dbReference type="Proteomes" id="UP001642540"/>
    </source>
</evidence>
<dbReference type="EMBL" id="CAXLJM020000057">
    <property type="protein sequence ID" value="CAL8118479.1"/>
    <property type="molecule type" value="Genomic_DNA"/>
</dbReference>
<name>A0ABP1R3P4_9HEXA</name>
<organism evidence="2 3">
    <name type="scientific">Orchesella dallaii</name>
    <dbReference type="NCBI Taxonomy" id="48710"/>
    <lineage>
        <taxon>Eukaryota</taxon>
        <taxon>Metazoa</taxon>
        <taxon>Ecdysozoa</taxon>
        <taxon>Arthropoda</taxon>
        <taxon>Hexapoda</taxon>
        <taxon>Collembola</taxon>
        <taxon>Entomobryomorpha</taxon>
        <taxon>Entomobryoidea</taxon>
        <taxon>Orchesellidae</taxon>
        <taxon>Orchesellinae</taxon>
        <taxon>Orchesella</taxon>
    </lineage>
</organism>
<dbReference type="PANTHER" id="PTHR36694:SF11">
    <property type="entry name" value="LP21121P-RELATED"/>
    <property type="match status" value="1"/>
</dbReference>
<gene>
    <name evidence="2" type="ORF">ODALV1_LOCUS18152</name>
</gene>
<sequence length="189" mass="21108">MGFNPCCCLTLKTGGFVIGILQIVLGSIYLVLYSCALAGFVSIKCLIDNGKFQQIVESLRDEYQGMMTTSHFEESVSLIIKLLILLVVLSVLSIVVASVLIHGIRMERLPLIKFWILCAVFDMVATLLLTVWMVQTENGPRQSLDLFVCLFGSLVDFYFICVVYHLHEEIRNGSSGVSVPVRTRRTPKV</sequence>
<keyword evidence="3" id="KW-1185">Reference proteome</keyword>
<feature type="transmembrane region" description="Helical" evidence="1">
    <location>
        <begin position="114"/>
        <end position="134"/>
    </location>
</feature>
<proteinExistence type="predicted"/>
<accession>A0ABP1R3P4</accession>
<feature type="transmembrane region" description="Helical" evidence="1">
    <location>
        <begin position="146"/>
        <end position="166"/>
    </location>
</feature>
<reference evidence="2 3" key="1">
    <citation type="submission" date="2024-08" db="EMBL/GenBank/DDBJ databases">
        <authorList>
            <person name="Cucini C."/>
            <person name="Frati F."/>
        </authorList>
    </citation>
    <scope>NUCLEOTIDE SEQUENCE [LARGE SCALE GENOMIC DNA]</scope>
</reference>
<protein>
    <submittedName>
        <fullName evidence="2">Uncharacterized protein</fullName>
    </submittedName>
</protein>
<dbReference type="PANTHER" id="PTHR36694">
    <property type="entry name" value="PASIFLORA 1, ISOFORM A-RELATED"/>
    <property type="match status" value="1"/>
</dbReference>
<evidence type="ECO:0000256" key="1">
    <source>
        <dbReference type="SAM" id="Phobius"/>
    </source>
</evidence>
<dbReference type="Proteomes" id="UP001642540">
    <property type="component" value="Unassembled WGS sequence"/>
</dbReference>
<dbReference type="InterPro" id="IPR031720">
    <property type="entry name" value="DUF4728"/>
</dbReference>
<dbReference type="Pfam" id="PF15860">
    <property type="entry name" value="DUF4728"/>
    <property type="match status" value="1"/>
</dbReference>
<comment type="caution">
    <text evidence="2">The sequence shown here is derived from an EMBL/GenBank/DDBJ whole genome shotgun (WGS) entry which is preliminary data.</text>
</comment>
<keyword evidence="1" id="KW-0812">Transmembrane</keyword>
<feature type="transmembrane region" description="Helical" evidence="1">
    <location>
        <begin position="82"/>
        <end position="102"/>
    </location>
</feature>
<evidence type="ECO:0000313" key="2">
    <source>
        <dbReference type="EMBL" id="CAL8118479.1"/>
    </source>
</evidence>